<name>A0ABY6AGL9_9GAMM</name>
<accession>A0ABY6AGL9</accession>
<keyword evidence="2" id="KW-1185">Reference proteome</keyword>
<reference evidence="2" key="1">
    <citation type="submission" date="2020-06" db="EMBL/GenBank/DDBJ databases">
        <title>Thalassolituus marinus alknpb1M-1, a hydrocarbon-degrading bacterium isolated from the deep-sea overlying water using an in-situ strategy from the South China Sea basin.</title>
        <authorList>
            <person name="Dong C."/>
            <person name="Chen Y."/>
            <person name="Shao Z."/>
        </authorList>
    </citation>
    <scope>NUCLEOTIDE SEQUENCE [LARGE SCALE GENOMIC DNA]</scope>
    <source>
        <strain evidence="2">alknpb1M-1</strain>
    </source>
</reference>
<dbReference type="RefSeq" id="WP_260997673.1">
    <property type="nucleotide sequence ID" value="NZ_CP054475.1"/>
</dbReference>
<dbReference type="EMBL" id="CP054475">
    <property type="protein sequence ID" value="UXD88989.1"/>
    <property type="molecule type" value="Genomic_DNA"/>
</dbReference>
<evidence type="ECO:0000313" key="1">
    <source>
        <dbReference type="EMBL" id="UXD88989.1"/>
    </source>
</evidence>
<proteinExistence type="predicted"/>
<dbReference type="Proteomes" id="UP001065322">
    <property type="component" value="Chromosome"/>
</dbReference>
<gene>
    <name evidence="1" type="ORF">HUF19_16770</name>
</gene>
<evidence type="ECO:0000313" key="2">
    <source>
        <dbReference type="Proteomes" id="UP001065322"/>
    </source>
</evidence>
<sequence length="55" mass="6209">MTPAQQQQLQLLLAELARLSPVAEAWLRRQPDKVISIEVHTPGLPPLTVEWQHSS</sequence>
<organism evidence="1 2">
    <name type="scientific">Thalassolituus hydrocarboniclasticus</name>
    <dbReference type="NCBI Taxonomy" id="2742796"/>
    <lineage>
        <taxon>Bacteria</taxon>
        <taxon>Pseudomonadati</taxon>
        <taxon>Pseudomonadota</taxon>
        <taxon>Gammaproteobacteria</taxon>
        <taxon>Oceanospirillales</taxon>
        <taxon>Oceanospirillaceae</taxon>
        <taxon>Thalassolituus</taxon>
    </lineage>
</organism>
<protein>
    <submittedName>
        <fullName evidence="1">Uncharacterized protein</fullName>
    </submittedName>
</protein>